<evidence type="ECO:0008006" key="3">
    <source>
        <dbReference type="Google" id="ProtNLM"/>
    </source>
</evidence>
<dbReference type="AlphaFoldDB" id="A0A2J7R2D6"/>
<evidence type="ECO:0000313" key="1">
    <source>
        <dbReference type="EMBL" id="PNF34982.1"/>
    </source>
</evidence>
<protein>
    <recommendedName>
        <fullName evidence="3">DUF4371 domain-containing protein</fullName>
    </recommendedName>
</protein>
<dbReference type="Proteomes" id="UP000235965">
    <property type="component" value="Unassembled WGS sequence"/>
</dbReference>
<comment type="caution">
    <text evidence="1">The sequence shown here is derived from an EMBL/GenBank/DDBJ whole genome shotgun (WGS) entry which is preliminary data.</text>
</comment>
<dbReference type="EMBL" id="NEVH01007841">
    <property type="protein sequence ID" value="PNF34982.1"/>
    <property type="molecule type" value="Genomic_DNA"/>
</dbReference>
<evidence type="ECO:0000313" key="2">
    <source>
        <dbReference type="Proteomes" id="UP000235965"/>
    </source>
</evidence>
<name>A0A2J7R2D6_9NEOP</name>
<keyword evidence="2" id="KW-1185">Reference proteome</keyword>
<proteinExistence type="predicted"/>
<organism evidence="1 2">
    <name type="scientific">Cryptotermes secundus</name>
    <dbReference type="NCBI Taxonomy" id="105785"/>
    <lineage>
        <taxon>Eukaryota</taxon>
        <taxon>Metazoa</taxon>
        <taxon>Ecdysozoa</taxon>
        <taxon>Arthropoda</taxon>
        <taxon>Hexapoda</taxon>
        <taxon>Insecta</taxon>
        <taxon>Pterygota</taxon>
        <taxon>Neoptera</taxon>
        <taxon>Polyneoptera</taxon>
        <taxon>Dictyoptera</taxon>
        <taxon>Blattodea</taxon>
        <taxon>Blattoidea</taxon>
        <taxon>Termitoidae</taxon>
        <taxon>Kalotermitidae</taxon>
        <taxon>Cryptotermitinae</taxon>
        <taxon>Cryptotermes</taxon>
    </lineage>
</organism>
<dbReference type="InParanoid" id="A0A2J7R2D6"/>
<accession>A0A2J7R2D6</accession>
<gene>
    <name evidence="1" type="ORF">B7P43_G15623</name>
</gene>
<sequence>MCGNITEQLLKDVSNCVAFSLQLDESTNIRDTAQLLVAFTTNIMCRVIFTNIFA</sequence>
<reference evidence="1 2" key="1">
    <citation type="submission" date="2017-12" db="EMBL/GenBank/DDBJ databases">
        <title>Hemimetabolous genomes reveal molecular basis of termite eusociality.</title>
        <authorList>
            <person name="Harrison M.C."/>
            <person name="Jongepier E."/>
            <person name="Robertson H.M."/>
            <person name="Arning N."/>
            <person name="Bitard-Feildel T."/>
            <person name="Chao H."/>
            <person name="Childers C.P."/>
            <person name="Dinh H."/>
            <person name="Doddapaneni H."/>
            <person name="Dugan S."/>
            <person name="Gowin J."/>
            <person name="Greiner C."/>
            <person name="Han Y."/>
            <person name="Hu H."/>
            <person name="Hughes D.S.T."/>
            <person name="Huylmans A.-K."/>
            <person name="Kemena C."/>
            <person name="Kremer L.P.M."/>
            <person name="Lee S.L."/>
            <person name="Lopez-Ezquerra A."/>
            <person name="Mallet L."/>
            <person name="Monroy-Kuhn J.M."/>
            <person name="Moser A."/>
            <person name="Murali S.C."/>
            <person name="Muzny D.M."/>
            <person name="Otani S."/>
            <person name="Piulachs M.-D."/>
            <person name="Poelchau M."/>
            <person name="Qu J."/>
            <person name="Schaub F."/>
            <person name="Wada-Katsumata A."/>
            <person name="Worley K.C."/>
            <person name="Xie Q."/>
            <person name="Ylla G."/>
            <person name="Poulsen M."/>
            <person name="Gibbs R.A."/>
            <person name="Schal C."/>
            <person name="Richards S."/>
            <person name="Belles X."/>
            <person name="Korb J."/>
            <person name="Bornberg-Bauer E."/>
        </authorList>
    </citation>
    <scope>NUCLEOTIDE SEQUENCE [LARGE SCALE GENOMIC DNA]</scope>
    <source>
        <tissue evidence="1">Whole body</tissue>
    </source>
</reference>